<dbReference type="InterPro" id="IPR028081">
    <property type="entry name" value="Leu-bd"/>
</dbReference>
<gene>
    <name evidence="4" type="ORF">C798_23925</name>
</gene>
<evidence type="ECO:0000313" key="5">
    <source>
        <dbReference type="Proteomes" id="UP000501648"/>
    </source>
</evidence>
<dbReference type="AlphaFoldDB" id="A0A6M3ZWV6"/>
<name>A0A6M3ZWV6_9BURK</name>
<reference evidence="4 5" key="1">
    <citation type="journal article" date="2012" name="J. Bacteriol.">
        <title>Genome sequence of the pathogenic Herbaspirillum seropedicae strain Os34, isolated from rice roots.</title>
        <authorList>
            <person name="Ye W."/>
            <person name="Ye S."/>
            <person name="Liu J."/>
            <person name="Chang S."/>
            <person name="Chen M."/>
            <person name="Zhu B."/>
            <person name="Guo L."/>
            <person name="An Q."/>
        </authorList>
    </citation>
    <scope>NUCLEOTIDE SEQUENCE [LARGE SCALE GENOMIC DNA]</scope>
    <source>
        <strain evidence="4 5">Os34</strain>
    </source>
</reference>
<dbReference type="EMBL" id="CP008956">
    <property type="protein sequence ID" value="QJQ03169.1"/>
    <property type="molecule type" value="Genomic_DNA"/>
</dbReference>
<evidence type="ECO:0000256" key="2">
    <source>
        <dbReference type="ARBA" id="ARBA00022729"/>
    </source>
</evidence>
<proteinExistence type="inferred from homology"/>
<dbReference type="Proteomes" id="UP000501648">
    <property type="component" value="Chromosome"/>
</dbReference>
<dbReference type="PANTHER" id="PTHR30483">
    <property type="entry name" value="LEUCINE-SPECIFIC-BINDING PROTEIN"/>
    <property type="match status" value="1"/>
</dbReference>
<comment type="similarity">
    <text evidence="1">Belongs to the leucine-binding protein family.</text>
</comment>
<accession>A0A6M3ZWV6</accession>
<evidence type="ECO:0000256" key="1">
    <source>
        <dbReference type="ARBA" id="ARBA00010062"/>
    </source>
</evidence>
<dbReference type="InterPro" id="IPR028082">
    <property type="entry name" value="Peripla_BP_I"/>
</dbReference>
<dbReference type="PANTHER" id="PTHR30483:SF6">
    <property type="entry name" value="PERIPLASMIC BINDING PROTEIN OF ABC TRANSPORTER FOR NATURAL AMINO ACIDS"/>
    <property type="match status" value="1"/>
</dbReference>
<sequence length="473" mass="51585">MPASLSDRVAVVVGRLFVLGKRPGQTTYNAAFGRCPCQLMNLSLSSRLPLRVCSAALLALASVCAAVAAPAAPLPPIRIGMIDGLSGPFANAGEAVVRNISYAIERINARGGVSLPDGKHLLQLSTFDNKLGVEDSLVQLRQLTDERIPFLIEGNSSAVAAALIDAVNKHNQREPDHRVLFLNYSAVDPTLTNEKCSFWHFRFDASADMRMQALTEAIKADPATKKVYLIGQDYSFGRQVAKAAREQLALKRPDIAIVGDELHPIGKIKDFSPYIAKMRSAGADAVITGNWGNDLTLLVKAARDAGFKAKFYTFYANSLGAPAAIGEAGVGVVRAVAEWHPNAGGNPGSPSDAYYLEFRKRYPQPKDDYLYLRMQVMIDMLVKAIEKAGTTDPKAVAYALEGAHYQNAFHQATMRAEDHQLIQPLYLMQMQRADSGGIRFDNEGSGFGFRTERFIPAEQTALPSTCRMQRPPR</sequence>
<evidence type="ECO:0000313" key="4">
    <source>
        <dbReference type="EMBL" id="QJQ03169.1"/>
    </source>
</evidence>
<dbReference type="SUPFAM" id="SSF53822">
    <property type="entry name" value="Periplasmic binding protein-like I"/>
    <property type="match status" value="1"/>
</dbReference>
<feature type="domain" description="Leucine-binding protein" evidence="3">
    <location>
        <begin position="76"/>
        <end position="431"/>
    </location>
</feature>
<evidence type="ECO:0000259" key="3">
    <source>
        <dbReference type="Pfam" id="PF13458"/>
    </source>
</evidence>
<dbReference type="Pfam" id="PF13458">
    <property type="entry name" value="Peripla_BP_6"/>
    <property type="match status" value="1"/>
</dbReference>
<keyword evidence="2" id="KW-0732">Signal</keyword>
<dbReference type="Gene3D" id="3.40.50.2300">
    <property type="match status" value="2"/>
</dbReference>
<dbReference type="InterPro" id="IPR051010">
    <property type="entry name" value="BCAA_transport"/>
</dbReference>
<dbReference type="CDD" id="cd06329">
    <property type="entry name" value="PBP1_SBP-like"/>
    <property type="match status" value="1"/>
</dbReference>
<organism evidence="4 5">
    <name type="scientific">Herbaspirillum rubrisubalbicans Os34</name>
    <dbReference type="NCBI Taxonomy" id="1235827"/>
    <lineage>
        <taxon>Bacteria</taxon>
        <taxon>Pseudomonadati</taxon>
        <taxon>Pseudomonadota</taxon>
        <taxon>Betaproteobacteria</taxon>
        <taxon>Burkholderiales</taxon>
        <taxon>Oxalobacteraceae</taxon>
        <taxon>Herbaspirillum</taxon>
    </lineage>
</organism>
<protein>
    <submittedName>
        <fullName evidence="4">Branched-chain amino acid ABC transporter substrate-binding protein</fullName>
    </submittedName>
</protein>